<evidence type="ECO:0000313" key="1">
    <source>
        <dbReference type="EMBL" id="HGW93755.1"/>
    </source>
</evidence>
<organism evidence="1">
    <name type="scientific">Oscillatoriales cyanobacterium SpSt-402</name>
    <dbReference type="NCBI Taxonomy" id="2282168"/>
    <lineage>
        <taxon>Bacteria</taxon>
        <taxon>Bacillati</taxon>
        <taxon>Cyanobacteriota</taxon>
        <taxon>Cyanophyceae</taxon>
        <taxon>Oscillatoriophycideae</taxon>
        <taxon>Oscillatoriales</taxon>
    </lineage>
</organism>
<reference evidence="1" key="1">
    <citation type="journal article" date="2020" name="mSystems">
        <title>Genome- and Community-Level Interaction Insights into Carbon Utilization and Element Cycling Functions of Hydrothermarchaeota in Hydrothermal Sediment.</title>
        <authorList>
            <person name="Zhou Z."/>
            <person name="Liu Y."/>
            <person name="Xu W."/>
            <person name="Pan J."/>
            <person name="Luo Z.H."/>
            <person name="Li M."/>
        </authorList>
    </citation>
    <scope>NUCLEOTIDE SEQUENCE [LARGE SCALE GENOMIC DNA]</scope>
    <source>
        <strain evidence="1">SpSt-402</strain>
    </source>
</reference>
<comment type="caution">
    <text evidence="1">The sequence shown here is derived from an EMBL/GenBank/DDBJ whole genome shotgun (WGS) entry which is preliminary data.</text>
</comment>
<gene>
    <name evidence="1" type="ORF">ENR47_05665</name>
</gene>
<name>A0A832M2V2_9CYAN</name>
<dbReference type="InterPro" id="IPR025132">
    <property type="entry name" value="DUF4058"/>
</dbReference>
<accession>A0A832M2V2</accession>
<protein>
    <submittedName>
        <fullName evidence="1">DUF4058 family protein</fullName>
    </submittedName>
</protein>
<sequence>MPSPFPGMNPYLENPDLWTEVHHMLIRVLAETLNPQLLPKHRAAIEKRVYQMNGEDGLLVGIPDVTVEQRTPNYSGNLVVATPTSNPLTVTVPLPQEFREAYLEIRDITTKQVFTVVEILSPTNKRPGKGRETYLAKRQDVLTSLTHLVEIDLLRAGEPMPIISNSIKANYRILVSRGDRRPRADLYAFNVTEPIPRFELPLKEGDREPMIDLHSLIDQVYDRAGYAVVIDYHQNPIPALPEAENKWLDEYLCQYQMR</sequence>
<proteinExistence type="predicted"/>
<dbReference type="EMBL" id="DSRD01000367">
    <property type="protein sequence ID" value="HGW93755.1"/>
    <property type="molecule type" value="Genomic_DNA"/>
</dbReference>
<dbReference type="Pfam" id="PF13267">
    <property type="entry name" value="DUF4058"/>
    <property type="match status" value="1"/>
</dbReference>
<dbReference type="AlphaFoldDB" id="A0A832M2V2"/>